<keyword evidence="5" id="KW-1185">Reference proteome</keyword>
<comment type="caution">
    <text evidence="4">The sequence shown here is derived from an EMBL/GenBank/DDBJ whole genome shotgun (WGS) entry which is preliminary data.</text>
</comment>
<dbReference type="EMBL" id="CAJVPS010018423">
    <property type="protein sequence ID" value="CAG8697398.1"/>
    <property type="molecule type" value="Genomic_DNA"/>
</dbReference>
<feature type="non-terminal residue" evidence="4">
    <location>
        <position position="201"/>
    </location>
</feature>
<accession>A0A9N9HN21</accession>
<evidence type="ECO:0000256" key="1">
    <source>
        <dbReference type="ARBA" id="ARBA00022649"/>
    </source>
</evidence>
<dbReference type="Pfam" id="PF05016">
    <property type="entry name" value="ParE_toxin"/>
    <property type="match status" value="1"/>
</dbReference>
<dbReference type="InterPro" id="IPR007712">
    <property type="entry name" value="RelE/ParE_toxin"/>
</dbReference>
<evidence type="ECO:0000313" key="4">
    <source>
        <dbReference type="EMBL" id="CAG8697398.1"/>
    </source>
</evidence>
<dbReference type="AlphaFoldDB" id="A0A9N9HN21"/>
<dbReference type="Proteomes" id="UP000789508">
    <property type="component" value="Unassembled WGS sequence"/>
</dbReference>
<protein>
    <submittedName>
        <fullName evidence="4">13488_t:CDS:1</fullName>
    </submittedName>
</protein>
<feature type="compositionally biased region" description="Basic and acidic residues" evidence="3">
    <location>
        <begin position="1"/>
        <end position="19"/>
    </location>
</feature>
<organism evidence="4 5">
    <name type="scientific">Ambispora leptoticha</name>
    <dbReference type="NCBI Taxonomy" id="144679"/>
    <lineage>
        <taxon>Eukaryota</taxon>
        <taxon>Fungi</taxon>
        <taxon>Fungi incertae sedis</taxon>
        <taxon>Mucoromycota</taxon>
        <taxon>Glomeromycotina</taxon>
        <taxon>Glomeromycetes</taxon>
        <taxon>Archaeosporales</taxon>
        <taxon>Ambisporaceae</taxon>
        <taxon>Ambispora</taxon>
    </lineage>
</organism>
<keyword evidence="1" id="KW-1277">Toxin-antitoxin system</keyword>
<gene>
    <name evidence="4" type="ORF">ALEPTO_LOCUS11442</name>
</gene>
<evidence type="ECO:0000313" key="5">
    <source>
        <dbReference type="Proteomes" id="UP000789508"/>
    </source>
</evidence>
<evidence type="ECO:0000256" key="3">
    <source>
        <dbReference type="SAM" id="MobiDB-lite"/>
    </source>
</evidence>
<feature type="region of interest" description="Disordered" evidence="3">
    <location>
        <begin position="1"/>
        <end position="29"/>
    </location>
</feature>
<dbReference type="Gene3D" id="3.30.2310.20">
    <property type="entry name" value="RelE-like"/>
    <property type="match status" value="1"/>
</dbReference>
<sequence>MGGKVQEKPKDKPKPKESKNSPNTKLMPLSSGIFTQNLVHILENSQEYQEIAVIASRGEGMGKKQEVKELNVKLKLPEKLEQHLIYLEEVSKRSKDFIIQEALIQYLENAEDMAKIYEREREKGDKTYTTDELLEELNLKKAKIIYKVENKLAKDPYKGGNIKSLKGKERPGQYRYRTGNYRIIYKIFPDKIVIEVLEVGH</sequence>
<proteinExistence type="predicted"/>
<dbReference type="SUPFAM" id="SSF143011">
    <property type="entry name" value="RelE-like"/>
    <property type="match status" value="1"/>
</dbReference>
<dbReference type="InterPro" id="IPR035093">
    <property type="entry name" value="RelE/ParE_toxin_dom_sf"/>
</dbReference>
<dbReference type="OrthoDB" id="2482249at2759"/>
<evidence type="ECO:0000256" key="2">
    <source>
        <dbReference type="SAM" id="Coils"/>
    </source>
</evidence>
<keyword evidence="2" id="KW-0175">Coiled coil</keyword>
<feature type="coiled-coil region" evidence="2">
    <location>
        <begin position="100"/>
        <end position="127"/>
    </location>
</feature>
<reference evidence="4" key="1">
    <citation type="submission" date="2021-06" db="EMBL/GenBank/DDBJ databases">
        <authorList>
            <person name="Kallberg Y."/>
            <person name="Tangrot J."/>
            <person name="Rosling A."/>
        </authorList>
    </citation>
    <scope>NUCLEOTIDE SEQUENCE</scope>
    <source>
        <strain evidence="4">FL130A</strain>
    </source>
</reference>
<name>A0A9N9HN21_9GLOM</name>